<keyword evidence="3 8" id="KW-0547">Nucleotide-binding</keyword>
<dbReference type="GO" id="GO:0005524">
    <property type="term" value="F:ATP binding"/>
    <property type="evidence" value="ECO:0007669"/>
    <property type="project" value="UniProtKB-UniRule"/>
</dbReference>
<comment type="subcellular location">
    <subcellularLocation>
        <location evidence="8">Cytoplasm</location>
    </subcellularLocation>
</comment>
<dbReference type="PRINTS" id="PR01045">
    <property type="entry name" value="TRNASYNTHGB"/>
</dbReference>
<organism evidence="9 10">
    <name type="scientific">Prochlorococcus marinus (strain MIT 9303)</name>
    <dbReference type="NCBI Taxonomy" id="59922"/>
    <lineage>
        <taxon>Bacteria</taxon>
        <taxon>Bacillati</taxon>
        <taxon>Cyanobacteriota</taxon>
        <taxon>Cyanophyceae</taxon>
        <taxon>Synechococcales</taxon>
        <taxon>Prochlorococcaceae</taxon>
        <taxon>Prochlorococcus</taxon>
    </lineage>
</organism>
<dbReference type="PANTHER" id="PTHR30075:SF2">
    <property type="entry name" value="GLYCINE--TRNA LIGASE, CHLOROPLASTIC_MITOCHONDRIAL 2"/>
    <property type="match status" value="1"/>
</dbReference>
<dbReference type="InterPro" id="IPR015944">
    <property type="entry name" value="Gly-tRNA-synth_bsu"/>
</dbReference>
<evidence type="ECO:0000256" key="8">
    <source>
        <dbReference type="HAMAP-Rule" id="MF_00255"/>
    </source>
</evidence>
<dbReference type="GO" id="GO:0004820">
    <property type="term" value="F:glycine-tRNA ligase activity"/>
    <property type="evidence" value="ECO:0007669"/>
    <property type="project" value="UniProtKB-UniRule"/>
</dbReference>
<keyword evidence="6 8" id="KW-0030">Aminoacyl-tRNA synthetase</keyword>
<dbReference type="SUPFAM" id="SSF109604">
    <property type="entry name" value="HD-domain/PDEase-like"/>
    <property type="match status" value="1"/>
</dbReference>
<keyword evidence="4 8" id="KW-0067">ATP-binding</keyword>
<dbReference type="BioCyc" id="PMAR59922:G1G80-1452-MONOMER"/>
<evidence type="ECO:0000256" key="1">
    <source>
        <dbReference type="ARBA" id="ARBA00008226"/>
    </source>
</evidence>
<dbReference type="AlphaFoldDB" id="A2CAA6"/>
<dbReference type="STRING" id="59922.P9303_16721"/>
<evidence type="ECO:0000313" key="9">
    <source>
        <dbReference type="EMBL" id="ABM78416.1"/>
    </source>
</evidence>
<dbReference type="HAMAP" id="MF_00255">
    <property type="entry name" value="Gly_tRNA_synth_beta"/>
    <property type="match status" value="1"/>
</dbReference>
<name>A2CAA6_PROM3</name>
<accession>A2CAA6</accession>
<evidence type="ECO:0000256" key="6">
    <source>
        <dbReference type="ARBA" id="ARBA00023146"/>
    </source>
</evidence>
<reference evidence="9 10" key="1">
    <citation type="journal article" date="2007" name="PLoS Genet.">
        <title>Patterns and implications of gene gain and loss in the evolution of Prochlorococcus.</title>
        <authorList>
            <person name="Kettler G.C."/>
            <person name="Martiny A.C."/>
            <person name="Huang K."/>
            <person name="Zucker J."/>
            <person name="Coleman M.L."/>
            <person name="Rodrigue S."/>
            <person name="Chen F."/>
            <person name="Lapidus A."/>
            <person name="Ferriera S."/>
            <person name="Johnson J."/>
            <person name="Steglich C."/>
            <person name="Church G.M."/>
            <person name="Richardson P."/>
            <person name="Chisholm S.W."/>
        </authorList>
    </citation>
    <scope>NUCLEOTIDE SEQUENCE [LARGE SCALE GENOMIC DNA]</scope>
    <source>
        <strain evidence="9 10">MIT 9303</strain>
    </source>
</reference>
<dbReference type="HOGENOM" id="CLU_007220_2_2_3"/>
<dbReference type="PANTHER" id="PTHR30075">
    <property type="entry name" value="GLYCYL-TRNA SYNTHETASE"/>
    <property type="match status" value="1"/>
</dbReference>
<dbReference type="GO" id="GO:0006426">
    <property type="term" value="P:glycyl-tRNA aminoacylation"/>
    <property type="evidence" value="ECO:0007669"/>
    <property type="project" value="UniProtKB-UniRule"/>
</dbReference>
<dbReference type="InterPro" id="IPR006194">
    <property type="entry name" value="Gly-tRNA-synth_heterodimer"/>
</dbReference>
<dbReference type="EMBL" id="CP000554">
    <property type="protein sequence ID" value="ABM78416.1"/>
    <property type="molecule type" value="Genomic_DNA"/>
</dbReference>
<dbReference type="KEGG" id="pmf:P9303_16721"/>
<comment type="similarity">
    <text evidence="1 8">Belongs to the class-II aminoacyl-tRNA synthetase family.</text>
</comment>
<keyword evidence="5 8" id="KW-0648">Protein biosynthesis</keyword>
<dbReference type="RefSeq" id="WP_011826304.1">
    <property type="nucleotide sequence ID" value="NC_008820.1"/>
</dbReference>
<evidence type="ECO:0000256" key="5">
    <source>
        <dbReference type="ARBA" id="ARBA00022917"/>
    </source>
</evidence>
<evidence type="ECO:0000256" key="7">
    <source>
        <dbReference type="ARBA" id="ARBA00047937"/>
    </source>
</evidence>
<evidence type="ECO:0000256" key="2">
    <source>
        <dbReference type="ARBA" id="ARBA00022598"/>
    </source>
</evidence>
<keyword evidence="8" id="KW-0963">Cytoplasm</keyword>
<dbReference type="Proteomes" id="UP000002274">
    <property type="component" value="Chromosome"/>
</dbReference>
<sequence length="721" mass="78932">MSTLLVEIGTEELPADFARLALPQLEQMVSRDLQGLRLSYGMIQCTSTPRRLVVLVEDLASATADLEEVRKGPPAGQAFKNGVPTQAAAGFAKRCGLKPEDLEIRETPKGPFVFATVLEHGRSAMELLTDQIPEWIGSLQGRRFMRWGEGERRFSRPIRWLVALLDEQIIPVCLDGGDPEICAANLSRGHRLHDQAVIIPSAGSYVQTLAEVGVEVDRQKRGTLIRHAIDTAAAGLEACPDCPDDLFEELTDLVEAPLLLEGAFAKSYLDLPAEVLSTVMRVHQRYVPLYRLDAVNDPLALDAKSSLLPRFLCISNGLAKASDSVRRGNERVLKARLADAEFFVEADRSLASIERRKKLAHVTFAEGLGSLLDRVERMEWLTDVLVELLDLSAEISVQVRRAVHLCKHDLVSQMVGEFPELQGVMGAKYLLAEGEPREVALAVLEHYLPRGAGDALPESESGAVLALAERLELLLSIYAKGDRPSGSSDPYALRRAGNGLLQILWSKGWRLNLLALLQRATNHWSKLLPHLKVTPSALAAELSEFLRQRMLSLLEEAGTDTDLAQAVAGETVLIDRLLSDPADARLRVDLLVRMRRTGKLLAVQAVVTRAARLAEKGDLPATVLSAAEVVDPGLFEKPSELEMLKVLDALEPITKDSSSERYRHLADGLIAGSEALAAFFDGDQSVMVMSEDLAVRANRLNLLSLLRNQAGVLADFSQISG</sequence>
<evidence type="ECO:0000256" key="3">
    <source>
        <dbReference type="ARBA" id="ARBA00022741"/>
    </source>
</evidence>
<evidence type="ECO:0000256" key="4">
    <source>
        <dbReference type="ARBA" id="ARBA00022840"/>
    </source>
</evidence>
<dbReference type="EC" id="6.1.1.14" evidence="8"/>
<protein>
    <recommendedName>
        <fullName evidence="8">Glycine--tRNA ligase beta subunit</fullName>
        <ecNumber evidence="8">6.1.1.14</ecNumber>
    </recommendedName>
    <alternativeName>
        <fullName evidence="8">Glycyl-tRNA synthetase beta subunit</fullName>
        <shortName evidence="8">GlyRS</shortName>
    </alternativeName>
</protein>
<proteinExistence type="inferred from homology"/>
<dbReference type="PROSITE" id="PS50861">
    <property type="entry name" value="AA_TRNA_LIGASE_II_GLYAB"/>
    <property type="match status" value="1"/>
</dbReference>
<dbReference type="NCBIfam" id="TIGR00211">
    <property type="entry name" value="glyS"/>
    <property type="match status" value="1"/>
</dbReference>
<keyword evidence="2 8" id="KW-0436">Ligase</keyword>
<gene>
    <name evidence="8 9" type="primary">glyS</name>
    <name evidence="9" type="ordered locus">P9303_16721</name>
</gene>
<evidence type="ECO:0000313" key="10">
    <source>
        <dbReference type="Proteomes" id="UP000002274"/>
    </source>
</evidence>
<comment type="subunit">
    <text evidence="8">Tetramer of two alpha and two beta subunits.</text>
</comment>
<dbReference type="Pfam" id="PF02092">
    <property type="entry name" value="tRNA_synt_2f"/>
    <property type="match status" value="1"/>
</dbReference>
<comment type="catalytic activity">
    <reaction evidence="7 8">
        <text>tRNA(Gly) + glycine + ATP = glycyl-tRNA(Gly) + AMP + diphosphate</text>
        <dbReference type="Rhea" id="RHEA:16013"/>
        <dbReference type="Rhea" id="RHEA-COMP:9664"/>
        <dbReference type="Rhea" id="RHEA-COMP:9683"/>
        <dbReference type="ChEBI" id="CHEBI:30616"/>
        <dbReference type="ChEBI" id="CHEBI:33019"/>
        <dbReference type="ChEBI" id="CHEBI:57305"/>
        <dbReference type="ChEBI" id="CHEBI:78442"/>
        <dbReference type="ChEBI" id="CHEBI:78522"/>
        <dbReference type="ChEBI" id="CHEBI:456215"/>
        <dbReference type="EC" id="6.1.1.14"/>
    </reaction>
</comment>
<dbReference type="GO" id="GO:0005829">
    <property type="term" value="C:cytosol"/>
    <property type="evidence" value="ECO:0007669"/>
    <property type="project" value="TreeGrafter"/>
</dbReference>